<dbReference type="InterPro" id="IPR024633">
    <property type="entry name" value="DnaA_N_dom"/>
</dbReference>
<reference evidence="2 3" key="1">
    <citation type="submission" date="2023-02" db="EMBL/GenBank/DDBJ databases">
        <title>Oceanobacillus kimchii IFOP_LL358 isolated form Alexandrium catenella lab strain.</title>
        <authorList>
            <person name="Gajardo G."/>
            <person name="Ueki S."/>
            <person name="Maruyama F."/>
        </authorList>
    </citation>
    <scope>NUCLEOTIDE SEQUENCE [LARGE SCALE GENOMIC DNA]</scope>
    <source>
        <strain evidence="2 3">IFOP_LL358</strain>
    </source>
</reference>
<feature type="domain" description="DnaA N-terminal" evidence="1">
    <location>
        <begin position="257"/>
        <end position="313"/>
    </location>
</feature>
<dbReference type="Proteomes" id="UP001275436">
    <property type="component" value="Unassembled WGS sequence"/>
</dbReference>
<dbReference type="Pfam" id="PF11638">
    <property type="entry name" value="DnaA_N"/>
    <property type="match status" value="1"/>
</dbReference>
<evidence type="ECO:0000259" key="1">
    <source>
        <dbReference type="Pfam" id="PF11638"/>
    </source>
</evidence>
<comment type="caution">
    <text evidence="2">The sequence shown here is derived from an EMBL/GenBank/DDBJ whole genome shotgun (WGS) entry which is preliminary data.</text>
</comment>
<dbReference type="RefSeq" id="WP_317958501.1">
    <property type="nucleotide sequence ID" value="NZ_BSKO01000002.1"/>
</dbReference>
<protein>
    <recommendedName>
        <fullName evidence="1">DnaA N-terminal domain-containing protein</fullName>
    </recommendedName>
</protein>
<evidence type="ECO:0000313" key="2">
    <source>
        <dbReference type="EMBL" id="GLO68250.1"/>
    </source>
</evidence>
<keyword evidence="3" id="KW-1185">Reference proteome</keyword>
<dbReference type="Gene3D" id="3.30.300.180">
    <property type="match status" value="1"/>
</dbReference>
<evidence type="ECO:0000313" key="3">
    <source>
        <dbReference type="Proteomes" id="UP001275436"/>
    </source>
</evidence>
<dbReference type="Pfam" id="PF13730">
    <property type="entry name" value="HTH_36"/>
    <property type="match status" value="1"/>
</dbReference>
<accession>A0ABQ5TQ33</accession>
<dbReference type="InterPro" id="IPR038454">
    <property type="entry name" value="DnaA_N_sf"/>
</dbReference>
<sequence>MNEYDFYQSYNAERYIHFRTVPTGKYEIIETKRNGKLITNRKPIFEKQKLSFEDVKNINLDNYGQDVRTSSEDFTLVHNYLLDFWSAIMGADAVLLYIHLKRYCFSGKDFCYPNMKTIQEKMKKGSKSTINKNMDILEKYGFIAKIQRIDTERNNGYASPFFKVRRYVPLLSQELIEQLPETLHKEHDKFLANANGVTLDETIDNEDLINDLMRSSKLMKSKSQSSKEEVLKRQGRMKEYILAKLSTQEQKYRYMFLQYLEKKFSKPSYETWFRDSIFILDQEHQLFKIYVANSFALEWINNQYKDVLQQMLKEILDLEIKTIEISLYEDYLN</sequence>
<proteinExistence type="predicted"/>
<gene>
    <name evidence="2" type="ORF">MACH08_40340</name>
</gene>
<organism evidence="2 3">
    <name type="scientific">Oceanobacillus kimchii</name>
    <dbReference type="NCBI Taxonomy" id="746691"/>
    <lineage>
        <taxon>Bacteria</taxon>
        <taxon>Bacillati</taxon>
        <taxon>Bacillota</taxon>
        <taxon>Bacilli</taxon>
        <taxon>Bacillales</taxon>
        <taxon>Bacillaceae</taxon>
        <taxon>Oceanobacillus</taxon>
    </lineage>
</organism>
<dbReference type="EMBL" id="BSKO01000002">
    <property type="protein sequence ID" value="GLO68250.1"/>
    <property type="molecule type" value="Genomic_DNA"/>
</dbReference>
<name>A0ABQ5TQ33_9BACI</name>